<reference evidence="2 3" key="1">
    <citation type="submission" date="2016-07" db="EMBL/GenBank/DDBJ databases">
        <title>Pervasive Adenine N6-methylation of Active Genes in Fungi.</title>
        <authorList>
            <consortium name="DOE Joint Genome Institute"/>
            <person name="Mondo S.J."/>
            <person name="Dannebaum R.O."/>
            <person name="Kuo R.C."/>
            <person name="Labutti K."/>
            <person name="Haridas S."/>
            <person name="Kuo A."/>
            <person name="Salamov A."/>
            <person name="Ahrendt S.R."/>
            <person name="Lipzen A."/>
            <person name="Sullivan W."/>
            <person name="Andreopoulos W.B."/>
            <person name="Clum A."/>
            <person name="Lindquist E."/>
            <person name="Daum C."/>
            <person name="Ramamoorthy G.K."/>
            <person name="Gryganskyi A."/>
            <person name="Culley D."/>
            <person name="Magnuson J.K."/>
            <person name="James T.Y."/>
            <person name="O'Malley M.A."/>
            <person name="Stajich J.E."/>
            <person name="Spatafora J.W."/>
            <person name="Visel A."/>
            <person name="Grigoriev I.V."/>
        </authorList>
    </citation>
    <scope>NUCLEOTIDE SEQUENCE [LARGE SCALE GENOMIC DNA]</scope>
    <source>
        <strain evidence="2 3">ATCC 12442</strain>
    </source>
</reference>
<feature type="compositionally biased region" description="Polar residues" evidence="1">
    <location>
        <begin position="287"/>
        <end position="297"/>
    </location>
</feature>
<comment type="caution">
    <text evidence="2">The sequence shown here is derived from an EMBL/GenBank/DDBJ whole genome shotgun (WGS) entry which is preliminary data.</text>
</comment>
<feature type="region of interest" description="Disordered" evidence="1">
    <location>
        <begin position="385"/>
        <end position="441"/>
    </location>
</feature>
<feature type="compositionally biased region" description="Basic residues" evidence="1">
    <location>
        <begin position="426"/>
        <end position="441"/>
    </location>
</feature>
<gene>
    <name evidence="2" type="ORF">DL89DRAFT_172079</name>
</gene>
<name>A0A1Y1W6K1_9FUNG</name>
<feature type="region of interest" description="Disordered" evidence="1">
    <location>
        <begin position="144"/>
        <end position="168"/>
    </location>
</feature>
<evidence type="ECO:0000256" key="1">
    <source>
        <dbReference type="SAM" id="MobiDB-lite"/>
    </source>
</evidence>
<evidence type="ECO:0000313" key="2">
    <source>
        <dbReference type="EMBL" id="ORX69149.1"/>
    </source>
</evidence>
<dbReference type="EMBL" id="MCFD01000008">
    <property type="protein sequence ID" value="ORX69149.1"/>
    <property type="molecule type" value="Genomic_DNA"/>
</dbReference>
<feature type="region of interest" description="Disordered" evidence="1">
    <location>
        <begin position="199"/>
        <end position="322"/>
    </location>
</feature>
<feature type="compositionally biased region" description="Low complexity" evidence="1">
    <location>
        <begin position="53"/>
        <end position="91"/>
    </location>
</feature>
<protein>
    <submittedName>
        <fullName evidence="2">Uncharacterized protein</fullName>
    </submittedName>
</protein>
<feature type="compositionally biased region" description="Acidic residues" evidence="1">
    <location>
        <begin position="205"/>
        <end position="216"/>
    </location>
</feature>
<sequence length="441" mass="48146">MITSPATLNGRQRRRRSLRASERRRRSTMDSDVLAKNVLTADESPPASPLPASPLGASPLPGSPRQMLRASVAVAPSPLGAPSSGPLGSPVRRIRKLRKDRRVTIPSSPEEAKEESYSLEDIDASIAAMAAALGEDVPQFFNKKSAKKESPVEEKPMEEIDDGVNPVPLPESSIAQAITPALGLAEAVQLGVEKVKQIQGSVLNDIDEDREDDEDSEKALDELDKNWDAVTPPRKGVKRPAPRDRGSRSSTSEAVDPSAKRPRRDPRKRLSASEVLLREQAELQARISATNMDNTSDLAADTGAAPTATPEKPDATPKKSNAAFSRLDFDTPVHERRRFRSLGLNFGAKPTEAPAPDPEAEVLDISNTSIEEIISRRDRIHRLQDRRRRRQTAASLRRRRSSWQGWVPASPTPPAQAATNVGGYALRKRQVPPVRPKKAAP</sequence>
<feature type="compositionally biased region" description="Basic residues" evidence="1">
    <location>
        <begin position="11"/>
        <end position="26"/>
    </location>
</feature>
<feature type="compositionally biased region" description="Basic and acidic residues" evidence="1">
    <location>
        <begin position="147"/>
        <end position="158"/>
    </location>
</feature>
<organism evidence="2 3">
    <name type="scientific">Linderina pennispora</name>
    <dbReference type="NCBI Taxonomy" id="61395"/>
    <lineage>
        <taxon>Eukaryota</taxon>
        <taxon>Fungi</taxon>
        <taxon>Fungi incertae sedis</taxon>
        <taxon>Zoopagomycota</taxon>
        <taxon>Kickxellomycotina</taxon>
        <taxon>Kickxellomycetes</taxon>
        <taxon>Kickxellales</taxon>
        <taxon>Kickxellaceae</taxon>
        <taxon>Linderina</taxon>
    </lineage>
</organism>
<dbReference type="GeneID" id="63800451"/>
<accession>A0A1Y1W6K1</accession>
<feature type="compositionally biased region" description="Basic and acidic residues" evidence="1">
    <location>
        <begin position="217"/>
        <end position="227"/>
    </location>
</feature>
<feature type="compositionally biased region" description="Low complexity" evidence="1">
    <location>
        <begin position="299"/>
        <end position="310"/>
    </location>
</feature>
<dbReference type="Proteomes" id="UP000193922">
    <property type="component" value="Unassembled WGS sequence"/>
</dbReference>
<dbReference type="AlphaFoldDB" id="A0A1Y1W6K1"/>
<evidence type="ECO:0000313" key="3">
    <source>
        <dbReference type="Proteomes" id="UP000193922"/>
    </source>
</evidence>
<feature type="compositionally biased region" description="Basic residues" evidence="1">
    <location>
        <begin position="260"/>
        <end position="270"/>
    </location>
</feature>
<feature type="compositionally biased region" description="Basic residues" evidence="1">
    <location>
        <begin position="385"/>
        <end position="401"/>
    </location>
</feature>
<feature type="compositionally biased region" description="Polar residues" evidence="1">
    <location>
        <begin position="1"/>
        <end position="10"/>
    </location>
</feature>
<feature type="region of interest" description="Disordered" evidence="1">
    <location>
        <begin position="1"/>
        <end position="118"/>
    </location>
</feature>
<feature type="compositionally biased region" description="Basic residues" evidence="1">
    <location>
        <begin position="92"/>
        <end position="101"/>
    </location>
</feature>
<keyword evidence="3" id="KW-1185">Reference proteome</keyword>
<proteinExistence type="predicted"/>
<dbReference type="RefSeq" id="XP_040742881.1">
    <property type="nucleotide sequence ID" value="XM_040883803.1"/>
</dbReference>